<protein>
    <recommendedName>
        <fullName evidence="3">Phage protein</fullName>
    </recommendedName>
</protein>
<reference evidence="1 2" key="1">
    <citation type="submission" date="2018-08" db="EMBL/GenBank/DDBJ databases">
        <title>Comparative genomics of wild bee and flower associated Lactobacillus reveals potential adaptation to the bee host.</title>
        <authorList>
            <person name="Vuong H.Q."/>
            <person name="Mcfrederick Q.S."/>
        </authorList>
    </citation>
    <scope>NUCLEOTIDE SEQUENCE [LARGE SCALE GENOMIC DNA]</scope>
    <source>
        <strain evidence="1 2">HV_04</strain>
    </source>
</reference>
<proteinExistence type="predicted"/>
<accession>A0ABY2YRB8</accession>
<comment type="caution">
    <text evidence="1">The sequence shown here is derived from an EMBL/GenBank/DDBJ whole genome shotgun (WGS) entry which is preliminary data.</text>
</comment>
<gene>
    <name evidence="1" type="ORF">DY048_07530</name>
</gene>
<dbReference type="Proteomes" id="UP000767392">
    <property type="component" value="Unassembled WGS sequence"/>
</dbReference>
<keyword evidence="2" id="KW-1185">Reference proteome</keyword>
<evidence type="ECO:0008006" key="3">
    <source>
        <dbReference type="Google" id="ProtNLM"/>
    </source>
</evidence>
<sequence>MIFGNRNVVSSIWDNRATIKGVKKAVDDRHITTNVEYDLVKDEPCRVVKKSLSPGNQSFYDEVRYNALLLIRNGINIPKGVNIVITDVNGNKATYQRASGGYSNYSTHQEVALIYDEKA</sequence>
<dbReference type="EMBL" id="QUAM01000008">
    <property type="protein sequence ID" value="TPR12393.1"/>
    <property type="molecule type" value="Genomic_DNA"/>
</dbReference>
<evidence type="ECO:0000313" key="1">
    <source>
        <dbReference type="EMBL" id="TPR12393.1"/>
    </source>
</evidence>
<evidence type="ECO:0000313" key="2">
    <source>
        <dbReference type="Proteomes" id="UP000767392"/>
    </source>
</evidence>
<organism evidence="1 2">
    <name type="scientific">Apilactobacillus timberlakei</name>
    <dbReference type="NCBI Taxonomy" id="2008380"/>
    <lineage>
        <taxon>Bacteria</taxon>
        <taxon>Bacillati</taxon>
        <taxon>Bacillota</taxon>
        <taxon>Bacilli</taxon>
        <taxon>Lactobacillales</taxon>
        <taxon>Lactobacillaceae</taxon>
        <taxon>Apilactobacillus</taxon>
    </lineage>
</organism>
<name>A0ABY2YRB8_9LACO</name>
<dbReference type="RefSeq" id="WP_105988445.1">
    <property type="nucleotide sequence ID" value="NZ_POST01000007.1"/>
</dbReference>